<feature type="transmembrane region" description="Helical" evidence="26">
    <location>
        <begin position="94"/>
        <end position="112"/>
    </location>
</feature>
<evidence type="ECO:0000256" key="9">
    <source>
        <dbReference type="ARBA" id="ARBA00044876"/>
    </source>
</evidence>
<reference evidence="29" key="1">
    <citation type="journal article" date="2019" name="Int. J. Syst. Evol. Microbiol.">
        <title>The Global Catalogue of Microorganisms (GCM) 10K type strain sequencing project: providing services to taxonomists for standard genome sequencing and annotation.</title>
        <authorList>
            <consortium name="The Broad Institute Genomics Platform"/>
            <consortium name="The Broad Institute Genome Sequencing Center for Infectious Disease"/>
            <person name="Wu L."/>
            <person name="Ma J."/>
        </authorList>
    </citation>
    <scope>NUCLEOTIDE SEQUENCE [LARGE SCALE GENOMIC DNA]</scope>
    <source>
        <strain evidence="29">CCUG 63369</strain>
    </source>
</reference>
<comment type="catalytic activity">
    <reaction evidence="11">
        <text>L-alpha-aminoacyl-L-arginine(out) = L-alpha-aminoacyl-L-arginine(in)</text>
        <dbReference type="Rhea" id="RHEA:79367"/>
        <dbReference type="ChEBI" id="CHEBI:229968"/>
    </reaction>
</comment>
<evidence type="ECO:0000256" key="16">
    <source>
        <dbReference type="ARBA" id="ARBA00044899"/>
    </source>
</evidence>
<keyword evidence="29" id="KW-1185">Reference proteome</keyword>
<keyword evidence="6 26" id="KW-1133">Transmembrane helix</keyword>
<gene>
    <name evidence="28" type="ORF">ACFQZU_09345</name>
</gene>
<comment type="catalytic activity">
    <reaction evidence="19">
        <text>L-histidyl-L-alpha-amino acid(out) = L-histidyl-L-alpha-amino acid(in)</text>
        <dbReference type="Rhea" id="RHEA:79379"/>
        <dbReference type="ChEBI" id="CHEBI:229964"/>
    </reaction>
</comment>
<evidence type="ECO:0000256" key="10">
    <source>
        <dbReference type="ARBA" id="ARBA00044878"/>
    </source>
</evidence>
<evidence type="ECO:0000256" key="4">
    <source>
        <dbReference type="ARBA" id="ARBA00022448"/>
    </source>
</evidence>
<dbReference type="EMBL" id="JBHTHR010000240">
    <property type="protein sequence ID" value="MFD0801522.1"/>
    <property type="molecule type" value="Genomic_DNA"/>
</dbReference>
<comment type="catalytic activity">
    <reaction evidence="13">
        <text>L-lysyl-L-alpha-amino acid(out) = L-lysyl-L-alpha-amino acid(in)</text>
        <dbReference type="Rhea" id="RHEA:79387"/>
        <dbReference type="ChEBI" id="CHEBI:229965"/>
    </reaction>
</comment>
<feature type="transmembrane region" description="Helical" evidence="26">
    <location>
        <begin position="63"/>
        <end position="82"/>
    </location>
</feature>
<evidence type="ECO:0000256" key="26">
    <source>
        <dbReference type="SAM" id="Phobius"/>
    </source>
</evidence>
<dbReference type="Proteomes" id="UP001596956">
    <property type="component" value="Unassembled WGS sequence"/>
</dbReference>
<feature type="domain" description="Major facilitator superfamily (MFS) profile" evidence="27">
    <location>
        <begin position="29"/>
        <end position="297"/>
    </location>
</feature>
<feature type="transmembrane region" description="Helical" evidence="26">
    <location>
        <begin position="24"/>
        <end position="42"/>
    </location>
</feature>
<dbReference type="CDD" id="cd06174">
    <property type="entry name" value="MFS"/>
    <property type="match status" value="1"/>
</dbReference>
<proteinExistence type="inferred from homology"/>
<comment type="subunit">
    <text evidence="25">Homodimer. Interacts with lysosomal protein GLMP (via lumenal domain); the interaction starts while both proteins are still in the endoplasmic reticulum and is required for stabilization of MFSD1 in lysosomes but has no direct effect on its targeting to lysosomes or transporter activity.</text>
</comment>
<evidence type="ECO:0000256" key="21">
    <source>
        <dbReference type="ARBA" id="ARBA00044924"/>
    </source>
</evidence>
<evidence type="ECO:0000256" key="6">
    <source>
        <dbReference type="ARBA" id="ARBA00022989"/>
    </source>
</evidence>
<evidence type="ECO:0000256" key="2">
    <source>
        <dbReference type="ARBA" id="ARBA00004651"/>
    </source>
</evidence>
<feature type="transmembrane region" description="Helical" evidence="26">
    <location>
        <begin position="269"/>
        <end position="293"/>
    </location>
</feature>
<evidence type="ECO:0000256" key="19">
    <source>
        <dbReference type="ARBA" id="ARBA00044912"/>
    </source>
</evidence>
<comment type="subcellular location">
    <subcellularLocation>
        <location evidence="2">Cell membrane</location>
        <topology evidence="2">Multi-pass membrane protein</topology>
    </subcellularLocation>
    <subcellularLocation>
        <location evidence="1">Lysosome membrane</location>
        <topology evidence="1">Multi-pass membrane protein</topology>
    </subcellularLocation>
</comment>
<comment type="catalytic activity">
    <reaction evidence="9">
        <text>L-lysyl-L-alanine(out) = L-lysyl-L-alanine(in)</text>
        <dbReference type="Rhea" id="RHEA:79399"/>
        <dbReference type="ChEBI" id="CHEBI:229954"/>
    </reaction>
</comment>
<keyword evidence="5 26" id="KW-0812">Transmembrane</keyword>
<feature type="non-terminal residue" evidence="28">
    <location>
        <position position="297"/>
    </location>
</feature>
<feature type="transmembrane region" description="Helical" evidence="26">
    <location>
        <begin position="238"/>
        <end position="257"/>
    </location>
</feature>
<evidence type="ECO:0000256" key="11">
    <source>
        <dbReference type="ARBA" id="ARBA00044881"/>
    </source>
</evidence>
<evidence type="ECO:0000256" key="1">
    <source>
        <dbReference type="ARBA" id="ARBA00004155"/>
    </source>
</evidence>
<evidence type="ECO:0000256" key="22">
    <source>
        <dbReference type="ARBA" id="ARBA00044985"/>
    </source>
</evidence>
<comment type="catalytic activity">
    <reaction evidence="17">
        <text>L-lysyl-L-lysine(out) = L-lysyl-L-lysine(in)</text>
        <dbReference type="Rhea" id="RHEA:79403"/>
        <dbReference type="ChEBI" id="CHEBI:229956"/>
    </reaction>
</comment>
<evidence type="ECO:0000256" key="8">
    <source>
        <dbReference type="ARBA" id="ARBA00023228"/>
    </source>
</evidence>
<evidence type="ECO:0000256" key="12">
    <source>
        <dbReference type="ARBA" id="ARBA00044884"/>
    </source>
</evidence>
<evidence type="ECO:0000256" key="20">
    <source>
        <dbReference type="ARBA" id="ARBA00044919"/>
    </source>
</evidence>
<keyword evidence="7 26" id="KW-0472">Membrane</keyword>
<dbReference type="SUPFAM" id="SSF103473">
    <property type="entry name" value="MFS general substrate transporter"/>
    <property type="match status" value="1"/>
</dbReference>
<comment type="catalytic activity">
    <reaction evidence="18">
        <text>L-arginyl-glycine(out) = L-arginyl-glycine(in)</text>
        <dbReference type="Rhea" id="RHEA:79391"/>
        <dbReference type="ChEBI" id="CHEBI:229955"/>
    </reaction>
</comment>
<feature type="transmembrane region" description="Helical" evidence="26">
    <location>
        <begin position="183"/>
        <end position="203"/>
    </location>
</feature>
<dbReference type="PANTHER" id="PTHR23512:SF3">
    <property type="entry name" value="MAJOR FACILITATOR SUPERFAMILY DOMAIN-CONTAINING PROTEIN 1"/>
    <property type="match status" value="1"/>
</dbReference>
<dbReference type="Pfam" id="PF07690">
    <property type="entry name" value="MFS_1"/>
    <property type="match status" value="1"/>
</dbReference>
<evidence type="ECO:0000256" key="18">
    <source>
        <dbReference type="ARBA" id="ARBA00044903"/>
    </source>
</evidence>
<name>A0ABW3BEH3_9ACTN</name>
<evidence type="ECO:0000259" key="27">
    <source>
        <dbReference type="PROSITE" id="PS50850"/>
    </source>
</evidence>
<comment type="catalytic activity">
    <reaction evidence="14">
        <text>L-alpha-aminoacyl-L-lysine(out) = L-alpha-aminoacyl-L-lysine(in)</text>
        <dbReference type="Rhea" id="RHEA:79383"/>
        <dbReference type="ChEBI" id="CHEBI:229966"/>
    </reaction>
</comment>
<evidence type="ECO:0000256" key="13">
    <source>
        <dbReference type="ARBA" id="ARBA00044891"/>
    </source>
</evidence>
<comment type="function">
    <text evidence="24">Lysosomal dipeptide uniporter that selectively exports lysine, arginine or histidine-containing dipeptides with a net positive charge from the lysosome lumen into the cytosol. Could play a role in a specific type of protein O-glycosylation indirectly regulating macrophages migration and tissue invasion. Also essential for liver homeostasis.</text>
</comment>
<dbReference type="PANTHER" id="PTHR23512">
    <property type="entry name" value="MAJOR FACILITATOR SUPERFAMILY DOMAIN-CONTAINING PROTEIN 1"/>
    <property type="match status" value="1"/>
</dbReference>
<keyword evidence="4" id="KW-0813">Transport</keyword>
<evidence type="ECO:0000256" key="25">
    <source>
        <dbReference type="ARBA" id="ARBA00046376"/>
    </source>
</evidence>
<evidence type="ECO:0000256" key="23">
    <source>
        <dbReference type="ARBA" id="ARBA00045018"/>
    </source>
</evidence>
<evidence type="ECO:0000313" key="29">
    <source>
        <dbReference type="Proteomes" id="UP001596956"/>
    </source>
</evidence>
<dbReference type="PROSITE" id="PS50850">
    <property type="entry name" value="MFS"/>
    <property type="match status" value="1"/>
</dbReference>
<evidence type="ECO:0000256" key="3">
    <source>
        <dbReference type="ARBA" id="ARBA00008335"/>
    </source>
</evidence>
<dbReference type="InterPro" id="IPR052187">
    <property type="entry name" value="MFSD1"/>
</dbReference>
<evidence type="ECO:0000256" key="7">
    <source>
        <dbReference type="ARBA" id="ARBA00023136"/>
    </source>
</evidence>
<keyword evidence="8" id="KW-0458">Lysosome</keyword>
<accession>A0ABW3BEH3</accession>
<sequence>MGETAGKTAVSTAPAAPAEPVGGARAWLVWVIGVGVYFLAMFHRNGLGAAALQAQERFDAGPALLSMLPMLQLLVYVALQVPSGLLADRIGPRVSLAAGSVLMALGVALFAVASSIEAAIAGRVLIGVGDAITFLNVIRLAALWFPRSQYALVSGLTGVAGGIGQAASVAPLSFALRGMGWTGAYLLFSGLTLAMTLLVVLVVRDRPSGRRAEGAHPPVRALESIAEALRTRGPRLGLAHHAAIMPPYTMLGVLWGYPFLVEGMGFSPALAGTLLSGVGLSVLWLSPLIGGLAGRRP</sequence>
<comment type="catalytic activity">
    <reaction evidence="16">
        <text>L-arginyl-L-alpha-amino acid(out) = L-arginyl-L-alpha-amino acid(in)</text>
        <dbReference type="Rhea" id="RHEA:79371"/>
        <dbReference type="ChEBI" id="CHEBI:84315"/>
    </reaction>
</comment>
<evidence type="ECO:0000256" key="24">
    <source>
        <dbReference type="ARBA" id="ARBA00045709"/>
    </source>
</evidence>
<comment type="catalytic activity">
    <reaction evidence="20">
        <text>L-alanyl-L-lysine(out) = L-alanyl-L-lysine(in)</text>
        <dbReference type="Rhea" id="RHEA:79415"/>
        <dbReference type="ChEBI" id="CHEBI:192470"/>
    </reaction>
</comment>
<dbReference type="InterPro" id="IPR011701">
    <property type="entry name" value="MFS"/>
</dbReference>
<comment type="catalytic activity">
    <reaction evidence="10">
        <text>L-histidyl-glycine(out) = L-histidyl-glycine(in)</text>
        <dbReference type="Rhea" id="RHEA:79395"/>
        <dbReference type="ChEBI" id="CHEBI:229957"/>
    </reaction>
</comment>
<comment type="similarity">
    <text evidence="3">Belongs to the major facilitator superfamily.</text>
</comment>
<evidence type="ECO:0000313" key="28">
    <source>
        <dbReference type="EMBL" id="MFD0801522.1"/>
    </source>
</evidence>
<dbReference type="InterPro" id="IPR036259">
    <property type="entry name" value="MFS_trans_sf"/>
</dbReference>
<evidence type="ECO:0000256" key="5">
    <source>
        <dbReference type="ARBA" id="ARBA00022692"/>
    </source>
</evidence>
<evidence type="ECO:0000256" key="15">
    <source>
        <dbReference type="ARBA" id="ARBA00044898"/>
    </source>
</evidence>
<organism evidence="28 29">
    <name type="scientific">Streptomonospora algeriensis</name>
    <dbReference type="NCBI Taxonomy" id="995084"/>
    <lineage>
        <taxon>Bacteria</taxon>
        <taxon>Bacillati</taxon>
        <taxon>Actinomycetota</taxon>
        <taxon>Actinomycetes</taxon>
        <taxon>Streptosporangiales</taxon>
        <taxon>Nocardiopsidaceae</taxon>
        <taxon>Streptomonospora</taxon>
    </lineage>
</organism>
<comment type="catalytic activity">
    <reaction evidence="12">
        <text>L-alpha-aminoacyl-L-histidine(out) = L-alpha-aminoacyl-L-histidine(in)</text>
        <dbReference type="Rhea" id="RHEA:79375"/>
        <dbReference type="ChEBI" id="CHEBI:229967"/>
    </reaction>
</comment>
<comment type="catalytic activity">
    <reaction evidence="15">
        <text>L-aspartyl-L-lysine(out) = L-aspartyl-L-lysine(in)</text>
        <dbReference type="Rhea" id="RHEA:79411"/>
        <dbReference type="ChEBI" id="CHEBI:229953"/>
    </reaction>
</comment>
<comment type="caution">
    <text evidence="28">The sequence shown here is derived from an EMBL/GenBank/DDBJ whole genome shotgun (WGS) entry which is preliminary data.</text>
</comment>
<protein>
    <recommendedName>
        <fullName evidence="22">Lysosomal dipeptide transporter MFSD1</fullName>
    </recommendedName>
    <alternativeName>
        <fullName evidence="23">Major facilitator superfamily domain-containing protein 1</fullName>
    </alternativeName>
</protein>
<dbReference type="InterPro" id="IPR020846">
    <property type="entry name" value="MFS_dom"/>
</dbReference>
<comment type="catalytic activity">
    <reaction evidence="21">
        <text>L-lysyl-glycine(out) = L-lysyl-glycine(in)</text>
        <dbReference type="Rhea" id="RHEA:79407"/>
        <dbReference type="ChEBI" id="CHEBI:191202"/>
    </reaction>
</comment>
<dbReference type="Gene3D" id="1.20.1250.20">
    <property type="entry name" value="MFS general substrate transporter like domains"/>
    <property type="match status" value="1"/>
</dbReference>
<evidence type="ECO:0000256" key="14">
    <source>
        <dbReference type="ARBA" id="ARBA00044893"/>
    </source>
</evidence>
<evidence type="ECO:0000256" key="17">
    <source>
        <dbReference type="ARBA" id="ARBA00044900"/>
    </source>
</evidence>
<feature type="transmembrane region" description="Helical" evidence="26">
    <location>
        <begin position="124"/>
        <end position="145"/>
    </location>
</feature>